<proteinExistence type="predicted"/>
<dbReference type="PROSITE" id="PS51199">
    <property type="entry name" value="SF4_HELICASE"/>
    <property type="match status" value="1"/>
</dbReference>
<sequence>MNEIKSGYFWLNDLLKNKDKILKDNNFYLKTGILNLDKYVKGLVEQQFYVLAARPSVGKTTFCLNLIVRSLRNLKNNEIIVFFSLEMSSKEILNRLLKILAFLW</sequence>
<dbReference type="EC" id="3.6.4.12" evidence="2"/>
<dbReference type="PANTHER" id="PTHR30153:SF2">
    <property type="entry name" value="REPLICATIVE DNA HELICASE"/>
    <property type="match status" value="1"/>
</dbReference>
<dbReference type="SUPFAM" id="SSF52540">
    <property type="entry name" value="P-loop containing nucleoside triphosphate hydrolases"/>
    <property type="match status" value="1"/>
</dbReference>
<reference evidence="3" key="1">
    <citation type="submission" date="2018-06" db="EMBL/GenBank/DDBJ databases">
        <authorList>
            <consortium name="Pathogen Informatics"/>
        </authorList>
    </citation>
    <scope>NUCLEOTIDE SEQUENCE [LARGE SCALE GENOMIC DNA]</scope>
    <source>
        <strain evidence="3">NCTC10135</strain>
    </source>
</reference>
<dbReference type="EMBL" id="LS991949">
    <property type="protein sequence ID" value="SYV90152.1"/>
    <property type="molecule type" value="Genomic_DNA"/>
</dbReference>
<dbReference type="InterPro" id="IPR007694">
    <property type="entry name" value="DNA_helicase_DnaB-like_C"/>
</dbReference>
<protein>
    <submittedName>
        <fullName evidence="2">Repb</fullName>
        <ecNumber evidence="2">3.6.4.12</ecNumber>
    </submittedName>
</protein>
<dbReference type="Gene3D" id="3.40.50.300">
    <property type="entry name" value="P-loop containing nucleotide triphosphate hydrolases"/>
    <property type="match status" value="1"/>
</dbReference>
<dbReference type="GO" id="GO:0006260">
    <property type="term" value="P:DNA replication"/>
    <property type="evidence" value="ECO:0007669"/>
    <property type="project" value="InterPro"/>
</dbReference>
<evidence type="ECO:0000259" key="1">
    <source>
        <dbReference type="PROSITE" id="PS51199"/>
    </source>
</evidence>
<dbReference type="GO" id="GO:0016787">
    <property type="term" value="F:hydrolase activity"/>
    <property type="evidence" value="ECO:0007669"/>
    <property type="project" value="UniProtKB-KW"/>
</dbReference>
<accession>A0A3B0NZM3</accession>
<dbReference type="PANTHER" id="PTHR30153">
    <property type="entry name" value="REPLICATIVE DNA HELICASE DNAB"/>
    <property type="match status" value="1"/>
</dbReference>
<evidence type="ECO:0000313" key="2">
    <source>
        <dbReference type="EMBL" id="SYV90152.1"/>
    </source>
</evidence>
<gene>
    <name evidence="2" type="primary">repB-1</name>
    <name evidence="2" type="ORF">NCTC10135_00669</name>
</gene>
<feature type="non-terminal residue" evidence="2">
    <location>
        <position position="104"/>
    </location>
</feature>
<feature type="domain" description="SF4 helicase" evidence="1">
    <location>
        <begin position="22"/>
        <end position="104"/>
    </location>
</feature>
<dbReference type="GO" id="GO:0003678">
    <property type="term" value="F:DNA helicase activity"/>
    <property type="evidence" value="ECO:0007669"/>
    <property type="project" value="UniProtKB-EC"/>
</dbReference>
<keyword evidence="2" id="KW-0378">Hydrolase</keyword>
<name>A0A3B0NZM3_9BACT</name>
<dbReference type="InterPro" id="IPR027417">
    <property type="entry name" value="P-loop_NTPase"/>
</dbReference>
<dbReference type="KEGG" id="mala:NCTC10135_00669"/>
<dbReference type="GO" id="GO:0005829">
    <property type="term" value="C:cytosol"/>
    <property type="evidence" value="ECO:0007669"/>
    <property type="project" value="TreeGrafter"/>
</dbReference>
<dbReference type="Proteomes" id="UP000259864">
    <property type="component" value="Chromosome 1"/>
</dbReference>
<dbReference type="AlphaFoldDB" id="A0A3B0NZM3"/>
<organism evidence="2 3">
    <name type="scientific">Metamycoplasma alkalescens</name>
    <dbReference type="NCBI Taxonomy" id="45363"/>
    <lineage>
        <taxon>Bacteria</taxon>
        <taxon>Bacillati</taxon>
        <taxon>Mycoplasmatota</taxon>
        <taxon>Mycoplasmoidales</taxon>
        <taxon>Metamycoplasmataceae</taxon>
        <taxon>Metamycoplasma</taxon>
    </lineage>
</organism>
<dbReference type="Pfam" id="PF03796">
    <property type="entry name" value="DnaB_C"/>
    <property type="match status" value="1"/>
</dbReference>
<evidence type="ECO:0000313" key="3">
    <source>
        <dbReference type="Proteomes" id="UP000259864"/>
    </source>
</evidence>
<dbReference type="GO" id="GO:0005524">
    <property type="term" value="F:ATP binding"/>
    <property type="evidence" value="ECO:0007669"/>
    <property type="project" value="InterPro"/>
</dbReference>